<dbReference type="CDD" id="cd06261">
    <property type="entry name" value="TM_PBP2"/>
    <property type="match status" value="1"/>
</dbReference>
<evidence type="ECO:0000313" key="11">
    <source>
        <dbReference type="EMBL" id="CAB4579870.1"/>
    </source>
</evidence>
<reference evidence="11" key="1">
    <citation type="submission" date="2020-05" db="EMBL/GenBank/DDBJ databases">
        <authorList>
            <person name="Chiriac C."/>
            <person name="Salcher M."/>
            <person name="Ghai R."/>
            <person name="Kavagutti S V."/>
        </authorList>
    </citation>
    <scope>NUCLEOTIDE SEQUENCE</scope>
</reference>
<dbReference type="GO" id="GO:0005886">
    <property type="term" value="C:plasma membrane"/>
    <property type="evidence" value="ECO:0007669"/>
    <property type="project" value="UniProtKB-SubCell"/>
</dbReference>
<sequence length="355" mass="37467">MAIATTPAIRPTPQRPWRRRTKNDVILVASASLLPGLISFLVYQLGILSAVLSGMLFIFTQIGAGAVAGVIHRGKRGLSDGILISTIGFALAFIGIVMSSVIWSVVTKGIEALKWQFIIQNNEYITPTSPLGYGGIGHAILGTLIIVGIATLISVPIGIATAVYITEVRGRSRVLVQGLVQAMSGVPSVVAGLFIFATLIFTGISSFNGFMGALAYTILMLPTVARTAEEVLRLVPEDLRSAALALGASRARVVSMVVLPTAKTGLVTAMLLGIARVVGETAPLVFTIFGSAKTNINPVDGPMAAIPLYIFNGVRQPFAPEQARAYSAALVLLVLVIIFFTLARVLSGDRRKGKK</sequence>
<evidence type="ECO:0000256" key="2">
    <source>
        <dbReference type="ARBA" id="ARBA00007069"/>
    </source>
</evidence>
<evidence type="ECO:0000256" key="7">
    <source>
        <dbReference type="ARBA" id="ARBA00022989"/>
    </source>
</evidence>
<comment type="subcellular location">
    <subcellularLocation>
        <location evidence="1">Cell membrane</location>
        <topology evidence="1">Multi-pass membrane protein</topology>
    </subcellularLocation>
</comment>
<gene>
    <name evidence="11" type="ORF">UFOPK1726_00837</name>
</gene>
<evidence type="ECO:0000256" key="3">
    <source>
        <dbReference type="ARBA" id="ARBA00022448"/>
    </source>
</evidence>
<dbReference type="Gene3D" id="1.10.3720.10">
    <property type="entry name" value="MetI-like"/>
    <property type="match status" value="1"/>
</dbReference>
<dbReference type="SUPFAM" id="SSF161098">
    <property type="entry name" value="MetI-like"/>
    <property type="match status" value="1"/>
</dbReference>
<comment type="similarity">
    <text evidence="2">Belongs to the binding-protein-dependent transport system permease family. CysTW subfamily.</text>
</comment>
<evidence type="ECO:0000256" key="6">
    <source>
        <dbReference type="ARBA" id="ARBA00022692"/>
    </source>
</evidence>
<feature type="transmembrane region" description="Helical" evidence="9">
    <location>
        <begin position="83"/>
        <end position="106"/>
    </location>
</feature>
<dbReference type="GO" id="GO:0035435">
    <property type="term" value="P:phosphate ion transmembrane transport"/>
    <property type="evidence" value="ECO:0007669"/>
    <property type="project" value="InterPro"/>
</dbReference>
<feature type="transmembrane region" description="Helical" evidence="9">
    <location>
        <begin position="51"/>
        <end position="71"/>
    </location>
</feature>
<evidence type="ECO:0000256" key="9">
    <source>
        <dbReference type="SAM" id="Phobius"/>
    </source>
</evidence>
<dbReference type="Pfam" id="PF00528">
    <property type="entry name" value="BPD_transp_1"/>
    <property type="match status" value="1"/>
</dbReference>
<dbReference type="InterPro" id="IPR035906">
    <property type="entry name" value="MetI-like_sf"/>
</dbReference>
<name>A0A6J6ETH9_9ZZZZ</name>
<evidence type="ECO:0000256" key="5">
    <source>
        <dbReference type="ARBA" id="ARBA00022592"/>
    </source>
</evidence>
<evidence type="ECO:0000256" key="8">
    <source>
        <dbReference type="ARBA" id="ARBA00023136"/>
    </source>
</evidence>
<evidence type="ECO:0000256" key="4">
    <source>
        <dbReference type="ARBA" id="ARBA00022475"/>
    </source>
</evidence>
<proteinExistence type="inferred from homology"/>
<keyword evidence="7 9" id="KW-1133">Transmembrane helix</keyword>
<dbReference type="AlphaFoldDB" id="A0A6J6ETH9"/>
<dbReference type="NCBIfam" id="TIGR00974">
    <property type="entry name" value="3a0107s02c"/>
    <property type="match status" value="1"/>
</dbReference>
<dbReference type="PANTHER" id="PTHR42922">
    <property type="entry name" value="PHOSPHATE TRANSPORT SYSTEM PERMEASE PROTEIN PSTA"/>
    <property type="match status" value="1"/>
</dbReference>
<accession>A0A6J6ETH9</accession>
<dbReference type="InterPro" id="IPR000515">
    <property type="entry name" value="MetI-like"/>
</dbReference>
<organism evidence="11">
    <name type="scientific">freshwater metagenome</name>
    <dbReference type="NCBI Taxonomy" id="449393"/>
    <lineage>
        <taxon>unclassified sequences</taxon>
        <taxon>metagenomes</taxon>
        <taxon>ecological metagenomes</taxon>
    </lineage>
</organism>
<dbReference type="InterPro" id="IPR051408">
    <property type="entry name" value="Phosphate_transprt_permease"/>
</dbReference>
<dbReference type="PANTHER" id="PTHR42922:SF1">
    <property type="entry name" value="PHOSPHATE TRANSPORT SYSTEM PERMEASE PROTEIN PSTA"/>
    <property type="match status" value="1"/>
</dbReference>
<evidence type="ECO:0000256" key="1">
    <source>
        <dbReference type="ARBA" id="ARBA00004651"/>
    </source>
</evidence>
<keyword evidence="8 9" id="KW-0472">Membrane</keyword>
<protein>
    <submittedName>
        <fullName evidence="11">Unannotated protein</fullName>
    </submittedName>
</protein>
<feature type="transmembrane region" description="Helical" evidence="9">
    <location>
        <begin position="25"/>
        <end position="45"/>
    </location>
</feature>
<dbReference type="InterPro" id="IPR005672">
    <property type="entry name" value="Phosphate_PstA"/>
</dbReference>
<keyword evidence="4" id="KW-1003">Cell membrane</keyword>
<feature type="transmembrane region" description="Helical" evidence="9">
    <location>
        <begin position="325"/>
        <end position="346"/>
    </location>
</feature>
<dbReference type="EMBL" id="CAEZTT010000095">
    <property type="protein sequence ID" value="CAB4579870.1"/>
    <property type="molecule type" value="Genomic_DNA"/>
</dbReference>
<dbReference type="GO" id="GO:0005315">
    <property type="term" value="F:phosphate transmembrane transporter activity"/>
    <property type="evidence" value="ECO:0007669"/>
    <property type="project" value="InterPro"/>
</dbReference>
<evidence type="ECO:0000259" key="10">
    <source>
        <dbReference type="PROSITE" id="PS50928"/>
    </source>
</evidence>
<keyword evidence="3" id="KW-0813">Transport</keyword>
<feature type="transmembrane region" description="Helical" evidence="9">
    <location>
        <begin position="253"/>
        <end position="275"/>
    </location>
</feature>
<dbReference type="PROSITE" id="PS50928">
    <property type="entry name" value="ABC_TM1"/>
    <property type="match status" value="1"/>
</dbReference>
<feature type="domain" description="ABC transmembrane type-1" evidence="10">
    <location>
        <begin position="140"/>
        <end position="343"/>
    </location>
</feature>
<keyword evidence="5" id="KW-0592">Phosphate transport</keyword>
<feature type="transmembrane region" description="Helical" evidence="9">
    <location>
        <begin position="139"/>
        <end position="165"/>
    </location>
</feature>
<keyword evidence="6 9" id="KW-0812">Transmembrane</keyword>